<evidence type="ECO:0000313" key="12">
    <source>
        <dbReference type="Proteomes" id="UP001313282"/>
    </source>
</evidence>
<evidence type="ECO:0000256" key="1">
    <source>
        <dbReference type="ARBA" id="ARBA00004123"/>
    </source>
</evidence>
<comment type="caution">
    <text evidence="11">The sequence shown here is derived from an EMBL/GenBank/DDBJ whole genome shotgun (WGS) entry which is preliminary data.</text>
</comment>
<organism evidence="11 12">
    <name type="scientific">Orbilia javanica</name>
    <dbReference type="NCBI Taxonomy" id="47235"/>
    <lineage>
        <taxon>Eukaryota</taxon>
        <taxon>Fungi</taxon>
        <taxon>Dikarya</taxon>
        <taxon>Ascomycota</taxon>
        <taxon>Pezizomycotina</taxon>
        <taxon>Orbiliomycetes</taxon>
        <taxon>Orbiliales</taxon>
        <taxon>Orbiliaceae</taxon>
        <taxon>Orbilia</taxon>
    </lineage>
</organism>
<feature type="compositionally biased region" description="Low complexity" evidence="9">
    <location>
        <begin position="284"/>
        <end position="296"/>
    </location>
</feature>
<dbReference type="PANTHER" id="PTHR10071">
    <property type="entry name" value="TRANSCRIPTION FACTOR GATA FAMILY MEMBER"/>
    <property type="match status" value="1"/>
</dbReference>
<gene>
    <name evidence="11" type="ORF">TWF718_009580</name>
</gene>
<sequence>MPPSPFRSRFLFFPCKASRVPTLLRNCSSDKEQWLLSIFYFYVALFFREPYHHHSQPEIPRLPSPHQLFDLPRHHHQSSEDEPRLLPAIDGSSRASSRSPLLSLPALSVLASVATPSPAPPLRQPNGGYSMTFVTSSPSANPHGQGNQPPICQNCTTSTTPLWRRDESGAVLCNACGLFLKLHGRPRPISLKTDVIKSRNRVKNTGQPPKRKATTFDSPVAVPNGVDISPPLANRPQRIPRQPSSAPGGSVSPQSRSGTPLPQGPSSFFDSIVAQDALLERMGSPLPSLNLSHPSPGSTSSQHDRHSEPPTYDQLMQENTKLKTRVSELELVNDLFRGRVVELENGEANSRRSEITRREIDAQLRINIDEGLKREEDLKRKLRDLESELAEMREQDAHQRKKMRVSDLVSIEDAATPGTPQSAA</sequence>
<keyword evidence="2" id="KW-0479">Metal-binding</keyword>
<keyword evidence="12" id="KW-1185">Reference proteome</keyword>
<feature type="region of interest" description="Disordered" evidence="9">
    <location>
        <begin position="198"/>
        <end position="268"/>
    </location>
</feature>
<dbReference type="AlphaFoldDB" id="A0AAN8RBK6"/>
<comment type="subcellular location">
    <subcellularLocation>
        <location evidence="1">Nucleus</location>
    </subcellularLocation>
</comment>
<keyword evidence="3 8" id="KW-0863">Zinc-finger</keyword>
<keyword evidence="6" id="KW-0804">Transcription</keyword>
<dbReference type="GO" id="GO:0000122">
    <property type="term" value="P:negative regulation of transcription by RNA polymerase II"/>
    <property type="evidence" value="ECO:0007669"/>
    <property type="project" value="TreeGrafter"/>
</dbReference>
<keyword evidence="4" id="KW-0862">Zinc</keyword>
<feature type="region of interest" description="Disordered" evidence="9">
    <location>
        <begin position="392"/>
        <end position="424"/>
    </location>
</feature>
<dbReference type="GO" id="GO:0000978">
    <property type="term" value="F:RNA polymerase II cis-regulatory region sequence-specific DNA binding"/>
    <property type="evidence" value="ECO:0007669"/>
    <property type="project" value="TreeGrafter"/>
</dbReference>
<dbReference type="GO" id="GO:0005634">
    <property type="term" value="C:nucleus"/>
    <property type="evidence" value="ECO:0007669"/>
    <property type="project" value="UniProtKB-SubCell"/>
</dbReference>
<name>A0AAN8RBK6_9PEZI</name>
<dbReference type="Gene3D" id="3.30.50.10">
    <property type="entry name" value="Erythroid Transcription Factor GATA-1, subunit A"/>
    <property type="match status" value="1"/>
</dbReference>
<evidence type="ECO:0000256" key="4">
    <source>
        <dbReference type="ARBA" id="ARBA00022833"/>
    </source>
</evidence>
<evidence type="ECO:0000256" key="8">
    <source>
        <dbReference type="PROSITE-ProRule" id="PRU00094"/>
    </source>
</evidence>
<feature type="compositionally biased region" description="Polar residues" evidence="9">
    <location>
        <begin position="242"/>
        <end position="268"/>
    </location>
</feature>
<evidence type="ECO:0000313" key="11">
    <source>
        <dbReference type="EMBL" id="KAK6336792.1"/>
    </source>
</evidence>
<dbReference type="Pfam" id="PF00320">
    <property type="entry name" value="GATA"/>
    <property type="match status" value="1"/>
</dbReference>
<dbReference type="SMART" id="SM00401">
    <property type="entry name" value="ZnF_GATA"/>
    <property type="match status" value="1"/>
</dbReference>
<dbReference type="PROSITE" id="PS00344">
    <property type="entry name" value="GATA_ZN_FINGER_1"/>
    <property type="match status" value="1"/>
</dbReference>
<dbReference type="PRINTS" id="PR00619">
    <property type="entry name" value="GATAZNFINGER"/>
</dbReference>
<feature type="domain" description="GATA-type" evidence="10">
    <location>
        <begin position="152"/>
        <end position="199"/>
    </location>
</feature>
<evidence type="ECO:0000256" key="2">
    <source>
        <dbReference type="ARBA" id="ARBA00022723"/>
    </source>
</evidence>
<evidence type="ECO:0000256" key="6">
    <source>
        <dbReference type="ARBA" id="ARBA00023163"/>
    </source>
</evidence>
<dbReference type="GO" id="GO:0008270">
    <property type="term" value="F:zinc ion binding"/>
    <property type="evidence" value="ECO:0007669"/>
    <property type="project" value="UniProtKB-KW"/>
</dbReference>
<feature type="region of interest" description="Disordered" evidence="9">
    <location>
        <begin position="56"/>
        <end position="92"/>
    </location>
</feature>
<evidence type="ECO:0000256" key="7">
    <source>
        <dbReference type="ARBA" id="ARBA00023242"/>
    </source>
</evidence>
<reference evidence="11 12" key="1">
    <citation type="submission" date="2019-10" db="EMBL/GenBank/DDBJ databases">
        <authorList>
            <person name="Palmer J.M."/>
        </authorList>
    </citation>
    <scope>NUCLEOTIDE SEQUENCE [LARGE SCALE GENOMIC DNA]</scope>
    <source>
        <strain evidence="11 12">TWF718</strain>
    </source>
</reference>
<proteinExistence type="predicted"/>
<dbReference type="InterPro" id="IPR013088">
    <property type="entry name" value="Znf_NHR/GATA"/>
</dbReference>
<protein>
    <recommendedName>
        <fullName evidence="10">GATA-type domain-containing protein</fullName>
    </recommendedName>
</protein>
<keyword evidence="5" id="KW-0805">Transcription regulation</keyword>
<dbReference type="CDD" id="cd00202">
    <property type="entry name" value="ZnF_GATA"/>
    <property type="match status" value="1"/>
</dbReference>
<feature type="region of interest" description="Disordered" evidence="9">
    <location>
        <begin position="284"/>
        <end position="313"/>
    </location>
</feature>
<dbReference type="FunFam" id="3.30.50.10:FF:000007">
    <property type="entry name" value="Nitrogen regulatory AreA, N-terminal"/>
    <property type="match status" value="1"/>
</dbReference>
<dbReference type="InterPro" id="IPR039355">
    <property type="entry name" value="Transcription_factor_GATA"/>
</dbReference>
<dbReference type="SUPFAM" id="SSF57716">
    <property type="entry name" value="Glucocorticoid receptor-like (DNA-binding domain)"/>
    <property type="match status" value="1"/>
</dbReference>
<accession>A0AAN8RBK6</accession>
<dbReference type="Proteomes" id="UP001313282">
    <property type="component" value="Unassembled WGS sequence"/>
</dbReference>
<dbReference type="InterPro" id="IPR000679">
    <property type="entry name" value="Znf_GATA"/>
</dbReference>
<dbReference type="EMBL" id="JAVHNR010000007">
    <property type="protein sequence ID" value="KAK6336792.1"/>
    <property type="molecule type" value="Genomic_DNA"/>
</dbReference>
<evidence type="ECO:0000259" key="10">
    <source>
        <dbReference type="PROSITE" id="PS50114"/>
    </source>
</evidence>
<dbReference type="GO" id="GO:0045944">
    <property type="term" value="P:positive regulation of transcription by RNA polymerase II"/>
    <property type="evidence" value="ECO:0007669"/>
    <property type="project" value="TreeGrafter"/>
</dbReference>
<evidence type="ECO:0000256" key="3">
    <source>
        <dbReference type="ARBA" id="ARBA00022771"/>
    </source>
</evidence>
<evidence type="ECO:0000256" key="5">
    <source>
        <dbReference type="ARBA" id="ARBA00023015"/>
    </source>
</evidence>
<dbReference type="InterPro" id="IPR056998">
    <property type="entry name" value="Asd-4/GZF3_helical"/>
</dbReference>
<keyword evidence="7" id="KW-0539">Nucleus</keyword>
<dbReference type="PANTHER" id="PTHR10071:SF338">
    <property type="entry name" value="GATA-TYPE DOMAIN-CONTAINING PROTEIN"/>
    <property type="match status" value="1"/>
</dbReference>
<dbReference type="Pfam" id="PF25026">
    <property type="entry name" value="Asd-4"/>
    <property type="match status" value="1"/>
</dbReference>
<dbReference type="GO" id="GO:0000981">
    <property type="term" value="F:DNA-binding transcription factor activity, RNA polymerase II-specific"/>
    <property type="evidence" value="ECO:0007669"/>
    <property type="project" value="TreeGrafter"/>
</dbReference>
<evidence type="ECO:0000256" key="9">
    <source>
        <dbReference type="SAM" id="MobiDB-lite"/>
    </source>
</evidence>
<dbReference type="PROSITE" id="PS50114">
    <property type="entry name" value="GATA_ZN_FINGER_2"/>
    <property type="match status" value="1"/>
</dbReference>